<name>A0A2A5AGF3_9GAMM</name>
<comment type="caution">
    <text evidence="1">The sequence shown here is derived from an EMBL/GenBank/DDBJ whole genome shotgun (WGS) entry which is preliminary data.</text>
</comment>
<dbReference type="EMBL" id="NVVJ01000101">
    <property type="protein sequence ID" value="PCJ18325.1"/>
    <property type="molecule type" value="Genomic_DNA"/>
</dbReference>
<accession>A0A2A5AGF3</accession>
<protein>
    <submittedName>
        <fullName evidence="1">Uncharacterized protein</fullName>
    </submittedName>
</protein>
<sequence>MSTKLTHWQKRALKKLRSRINLDSASLQFTQEQMDAMNGRSRSVSDHDTKEIKEASRRYNNTWVLPLLDAVLKGDRDLAEAMSR</sequence>
<evidence type="ECO:0000313" key="2">
    <source>
        <dbReference type="Proteomes" id="UP000218327"/>
    </source>
</evidence>
<gene>
    <name evidence="1" type="ORF">COA96_17045</name>
</gene>
<dbReference type="Proteomes" id="UP000218327">
    <property type="component" value="Unassembled WGS sequence"/>
</dbReference>
<evidence type="ECO:0000313" key="1">
    <source>
        <dbReference type="EMBL" id="PCJ18325.1"/>
    </source>
</evidence>
<reference evidence="2" key="1">
    <citation type="submission" date="2017-08" db="EMBL/GenBank/DDBJ databases">
        <title>A dynamic microbial community with high functional redundancy inhabits the cold, oxic subseafloor aquifer.</title>
        <authorList>
            <person name="Tully B.J."/>
            <person name="Wheat C.G."/>
            <person name="Glazer B.T."/>
            <person name="Huber J.A."/>
        </authorList>
    </citation>
    <scope>NUCLEOTIDE SEQUENCE [LARGE SCALE GENOMIC DNA]</scope>
</reference>
<dbReference type="AlphaFoldDB" id="A0A2A5AGF3"/>
<proteinExistence type="predicted"/>
<organism evidence="1 2">
    <name type="scientific">SAR86 cluster bacterium</name>
    <dbReference type="NCBI Taxonomy" id="2030880"/>
    <lineage>
        <taxon>Bacteria</taxon>
        <taxon>Pseudomonadati</taxon>
        <taxon>Pseudomonadota</taxon>
        <taxon>Gammaproteobacteria</taxon>
        <taxon>SAR86 cluster</taxon>
    </lineage>
</organism>